<proteinExistence type="predicted"/>
<dbReference type="RefSeq" id="WP_108142413.1">
    <property type="nucleotide sequence ID" value="NZ_FMYT01000039.1"/>
</dbReference>
<accession>A0A1G6T9Q6</accession>
<evidence type="ECO:0000313" key="3">
    <source>
        <dbReference type="Proteomes" id="UP000295758"/>
    </source>
</evidence>
<evidence type="ECO:0000313" key="1">
    <source>
        <dbReference type="EMBL" id="SDD25306.1"/>
    </source>
</evidence>
<gene>
    <name evidence="2" type="ORF">BY453_12532</name>
    <name evidence="1" type="ORF">SAMN04488597_13911</name>
</gene>
<dbReference type="EMBL" id="FMYT01000039">
    <property type="protein sequence ID" value="SDD25306.1"/>
    <property type="molecule type" value="Genomic_DNA"/>
</dbReference>
<name>A0A1G6T9Q6_9FIRM</name>
<evidence type="ECO:0008006" key="5">
    <source>
        <dbReference type="Google" id="ProtNLM"/>
    </source>
</evidence>
<dbReference type="AlphaFoldDB" id="A0A1G6T9Q6"/>
<dbReference type="Proteomes" id="UP000295758">
    <property type="component" value="Unassembled WGS sequence"/>
</dbReference>
<reference evidence="1 4" key="1">
    <citation type="submission" date="2016-10" db="EMBL/GenBank/DDBJ databases">
        <authorList>
            <person name="Varghese N."/>
            <person name="Submissions S."/>
        </authorList>
    </citation>
    <scope>NUCLEOTIDE SEQUENCE [LARGE SCALE GENOMIC DNA]</scope>
    <source>
        <strain evidence="1 4">WG10</strain>
    </source>
</reference>
<evidence type="ECO:0000313" key="2">
    <source>
        <dbReference type="EMBL" id="TDS27745.1"/>
    </source>
</evidence>
<organism evidence="1 4">
    <name type="scientific">Halanaerobium congolense</name>
    <dbReference type="NCBI Taxonomy" id="54121"/>
    <lineage>
        <taxon>Bacteria</taxon>
        <taxon>Bacillati</taxon>
        <taxon>Bacillota</taxon>
        <taxon>Clostridia</taxon>
        <taxon>Halanaerobiales</taxon>
        <taxon>Halanaerobiaceae</taxon>
        <taxon>Halanaerobium</taxon>
    </lineage>
</organism>
<dbReference type="Proteomes" id="UP000324896">
    <property type="component" value="Unassembled WGS sequence"/>
</dbReference>
<reference evidence="2 3" key="2">
    <citation type="submission" date="2019-03" db="EMBL/GenBank/DDBJ databases">
        <title>Deep subsurface shale carbon reservoir microbial communities from Ohio and West Virginia, USA.</title>
        <authorList>
            <person name="Wrighton K."/>
        </authorList>
    </citation>
    <scope>NUCLEOTIDE SEQUENCE [LARGE SCALE GENOMIC DNA]</scope>
    <source>
        <strain evidence="2 3">UTICA-S4D12</strain>
    </source>
</reference>
<sequence length="96" mass="10641">MKNVLISLVIILVLLVGAAVTNPSREEFINWGVAEIRAEAESDLERIFGGAVAAPMLELQTEVDDYVFFSIFTLQKSESEVKYLGVFNNIFSLGEN</sequence>
<dbReference type="EMBL" id="SOAA01000025">
    <property type="protein sequence ID" value="TDS27745.1"/>
    <property type="molecule type" value="Genomic_DNA"/>
</dbReference>
<protein>
    <recommendedName>
        <fullName evidence="5">DUF4359 domain-containing protein</fullName>
    </recommendedName>
</protein>
<evidence type="ECO:0000313" key="4">
    <source>
        <dbReference type="Proteomes" id="UP000324896"/>
    </source>
</evidence>